<evidence type="ECO:0000313" key="2">
    <source>
        <dbReference type="Proteomes" id="UP001157186"/>
    </source>
</evidence>
<dbReference type="Proteomes" id="UP001157186">
    <property type="component" value="Unassembled WGS sequence"/>
</dbReference>
<sequence length="97" mass="11401">MSNIVEIQEWFLSQCDEDWEHSYGIKIETLDNPGWRIEIDLSETLLENAVFEPVQLDYESDNNWLTCFVEDNKFKCACGPTMLDKGFELFLKWSKGI</sequence>
<evidence type="ECO:0000313" key="1">
    <source>
        <dbReference type="EMBL" id="GLX76678.1"/>
    </source>
</evidence>
<reference evidence="1 2" key="1">
    <citation type="submission" date="2023-03" db="EMBL/GenBank/DDBJ databases">
        <title>Draft genome sequence of Thalassotalea insulae KCTC 62186T.</title>
        <authorList>
            <person name="Sawabe T."/>
        </authorList>
    </citation>
    <scope>NUCLEOTIDE SEQUENCE [LARGE SCALE GENOMIC DNA]</scope>
    <source>
        <strain evidence="1 2">KCTC 62186</strain>
    </source>
</reference>
<accession>A0ABQ6GL12</accession>
<keyword evidence="2" id="KW-1185">Reference proteome</keyword>
<dbReference type="RefSeq" id="WP_284242468.1">
    <property type="nucleotide sequence ID" value="NZ_BSST01000001.1"/>
</dbReference>
<protein>
    <recommendedName>
        <fullName evidence="3">Rhodanese-related sulfurtransferase</fullName>
    </recommendedName>
</protein>
<name>A0ABQ6GL12_9GAMM</name>
<evidence type="ECO:0008006" key="3">
    <source>
        <dbReference type="Google" id="ProtNLM"/>
    </source>
</evidence>
<comment type="caution">
    <text evidence="1">The sequence shown here is derived from an EMBL/GenBank/DDBJ whole genome shotgun (WGS) entry which is preliminary data.</text>
</comment>
<organism evidence="1 2">
    <name type="scientific">Thalassotalea insulae</name>
    <dbReference type="NCBI Taxonomy" id="2056778"/>
    <lineage>
        <taxon>Bacteria</taxon>
        <taxon>Pseudomonadati</taxon>
        <taxon>Pseudomonadota</taxon>
        <taxon>Gammaproteobacteria</taxon>
        <taxon>Alteromonadales</taxon>
        <taxon>Colwelliaceae</taxon>
        <taxon>Thalassotalea</taxon>
    </lineage>
</organism>
<proteinExistence type="predicted"/>
<dbReference type="InterPro" id="IPR028228">
    <property type="entry name" value="Imm53"/>
</dbReference>
<gene>
    <name evidence="1" type="ORF">tinsulaeT_00180</name>
</gene>
<dbReference type="EMBL" id="BSST01000001">
    <property type="protein sequence ID" value="GLX76678.1"/>
    <property type="molecule type" value="Genomic_DNA"/>
</dbReference>
<dbReference type="Pfam" id="PF15580">
    <property type="entry name" value="Imm53"/>
    <property type="match status" value="1"/>
</dbReference>